<dbReference type="InterPro" id="IPR053751">
    <property type="entry name" value="Viral_Major_Capsid_sf"/>
</dbReference>
<comment type="caution">
    <text evidence="3">The sequence shown here is derived from an EMBL/GenBank/DDBJ whole genome shotgun (WGS) entry which is preliminary data.</text>
</comment>
<feature type="domain" description="Viral coat protein P2 N-terminal" evidence="1">
    <location>
        <begin position="7"/>
        <end position="133"/>
    </location>
</feature>
<dbReference type="Pfam" id="PF18628">
    <property type="entry name" value="P2_N"/>
    <property type="match status" value="1"/>
</dbReference>
<sequence>MREISPLNNITGVTAGGTASLSLPINNTYDKIHFSYAGVTPSQIKNLKIELNGRMLTEYATLGDLLKENDYYEREDSAGTATMHFVRGEIKSVLKTDLVTQRFFGLGTAGLNLCQIKFDIDAAAAAPVIKAFCEKSAPTTPGWLFKRRSFRFNFSEGVNEVENLPKPVGAYIALIEIKHSGVTSAEFLVNNTKWRDHIPKELHSLILRQNKRNPQVDTHAIDLMLDGDVFGGLMLAKEIYDMRLRIECGSAGQAEIVVHYFDDYANSSF</sequence>
<dbReference type="InterPro" id="IPR041377">
    <property type="entry name" value="P2_N"/>
</dbReference>
<dbReference type="Gene3D" id="2.60.120.730">
    <property type="match status" value="2"/>
</dbReference>
<evidence type="ECO:0000259" key="1">
    <source>
        <dbReference type="Pfam" id="PF18628"/>
    </source>
</evidence>
<dbReference type="Pfam" id="PF25513">
    <property type="entry name" value="P2_C"/>
    <property type="match status" value="1"/>
</dbReference>
<proteinExistence type="predicted"/>
<accession>A0ABW8KZG5</accession>
<feature type="domain" description="Viral coat protein P2 C-terminal" evidence="2">
    <location>
        <begin position="155"/>
        <end position="263"/>
    </location>
</feature>
<evidence type="ECO:0000313" key="4">
    <source>
        <dbReference type="Proteomes" id="UP001620262"/>
    </source>
</evidence>
<gene>
    <name evidence="3" type="ORF">ACI2JU_15010</name>
</gene>
<dbReference type="InterPro" id="IPR057915">
    <property type="entry name" value="P2_C"/>
</dbReference>
<evidence type="ECO:0000313" key="3">
    <source>
        <dbReference type="EMBL" id="MFK3865167.1"/>
    </source>
</evidence>
<dbReference type="EMBL" id="JBJDOT010000021">
    <property type="protein sequence ID" value="MFK3865167.1"/>
    <property type="molecule type" value="Genomic_DNA"/>
</dbReference>
<dbReference type="RefSeq" id="WP_404675843.1">
    <property type="nucleotide sequence ID" value="NZ_JBJDOT010000021.1"/>
</dbReference>
<protein>
    <submittedName>
        <fullName evidence="3">Major capsid protein P2</fullName>
    </submittedName>
</protein>
<dbReference type="Proteomes" id="UP001620262">
    <property type="component" value="Unassembled WGS sequence"/>
</dbReference>
<evidence type="ECO:0000259" key="2">
    <source>
        <dbReference type="Pfam" id="PF25513"/>
    </source>
</evidence>
<keyword evidence="4" id="KW-1185">Reference proteome</keyword>
<organism evidence="3 4">
    <name type="scientific">Pseudoalteromonas rhizosphaerae</name>
    <dbReference type="NCBI Taxonomy" id="2518973"/>
    <lineage>
        <taxon>Bacteria</taxon>
        <taxon>Pseudomonadati</taxon>
        <taxon>Pseudomonadota</taxon>
        <taxon>Gammaproteobacteria</taxon>
        <taxon>Alteromonadales</taxon>
        <taxon>Pseudoalteromonadaceae</taxon>
        <taxon>Pseudoalteromonas</taxon>
    </lineage>
</organism>
<name>A0ABW8KZG5_9GAMM</name>
<reference evidence="3 4" key="1">
    <citation type="submission" date="2024-11" db="EMBL/GenBank/DDBJ databases">
        <title>The Natural Products Discovery Center: Release of the First 8490 Sequenced Strains for Exploring Actinobacteria Biosynthetic Diversity.</title>
        <authorList>
            <person name="Kalkreuter E."/>
            <person name="Kautsar S.A."/>
            <person name="Yang D."/>
            <person name="Bader C.D."/>
            <person name="Teijaro C.N."/>
            <person name="Fluegel L."/>
            <person name="Davis C.M."/>
            <person name="Simpson J.R."/>
            <person name="Lauterbach L."/>
            <person name="Steele A.D."/>
            <person name="Gui C."/>
            <person name="Meng S."/>
            <person name="Li G."/>
            <person name="Viehrig K."/>
            <person name="Ye F."/>
            <person name="Su P."/>
            <person name="Kiefer A.F."/>
            <person name="Nichols A."/>
            <person name="Cepeda A.J."/>
            <person name="Yan W."/>
            <person name="Fan B."/>
            <person name="Jiang Y."/>
            <person name="Adhikari A."/>
            <person name="Zheng C.-J."/>
            <person name="Schuster L."/>
            <person name="Cowan T.M."/>
            <person name="Smanski M.J."/>
            <person name="Chevrette M.G."/>
            <person name="De Carvalho L.P.S."/>
            <person name="Shen B."/>
        </authorList>
    </citation>
    <scope>NUCLEOTIDE SEQUENCE [LARGE SCALE GENOMIC DNA]</scope>
    <source>
        <strain evidence="3 4">NPDC078403</strain>
    </source>
</reference>